<dbReference type="Pfam" id="PF00565">
    <property type="entry name" value="SNase"/>
    <property type="match status" value="1"/>
</dbReference>
<evidence type="ECO:0000313" key="2">
    <source>
        <dbReference type="EMBL" id="SVB48820.1"/>
    </source>
</evidence>
<feature type="domain" description="TNase-like" evidence="1">
    <location>
        <begin position="27"/>
        <end position="148"/>
    </location>
</feature>
<sequence length="160" mass="18356">AWRVWQEKEKGEVMQHVQDPFIYKCVIQRIVDGDTVDVNIDLGFGIWKKKERVRIAGIDTPESRTRDKVEKVFGKAATAHAHTLIPEGSNQIIRTRRDRAGKYGRTMGDFVLEDGRLYTNIMVESHHAVPYEGQSKDDIQEAHLKNREILIESGEITVDI</sequence>
<dbReference type="Gene3D" id="2.40.50.90">
    <property type="match status" value="1"/>
</dbReference>
<dbReference type="EMBL" id="UINC01043996">
    <property type="protein sequence ID" value="SVB48820.1"/>
    <property type="molecule type" value="Genomic_DNA"/>
</dbReference>
<reference evidence="2" key="1">
    <citation type="submission" date="2018-05" db="EMBL/GenBank/DDBJ databases">
        <authorList>
            <person name="Lanie J.A."/>
            <person name="Ng W.-L."/>
            <person name="Kazmierczak K.M."/>
            <person name="Andrzejewski T.M."/>
            <person name="Davidsen T.M."/>
            <person name="Wayne K.J."/>
            <person name="Tettelin H."/>
            <person name="Glass J.I."/>
            <person name="Rusch D."/>
            <person name="Podicherti R."/>
            <person name="Tsui H.-C.T."/>
            <person name="Winkler M.E."/>
        </authorList>
    </citation>
    <scope>NUCLEOTIDE SEQUENCE</scope>
</reference>
<dbReference type="PROSITE" id="PS50830">
    <property type="entry name" value="TNASE_3"/>
    <property type="match status" value="1"/>
</dbReference>
<accession>A0A382EDT3</accession>
<gene>
    <name evidence="2" type="ORF">METZ01_LOCUS201674</name>
</gene>
<dbReference type="SUPFAM" id="SSF50199">
    <property type="entry name" value="Staphylococcal nuclease"/>
    <property type="match status" value="1"/>
</dbReference>
<dbReference type="InterPro" id="IPR016071">
    <property type="entry name" value="Staphylococal_nuclease_OB-fold"/>
</dbReference>
<dbReference type="AlphaFoldDB" id="A0A382EDT3"/>
<proteinExistence type="predicted"/>
<dbReference type="InterPro" id="IPR035437">
    <property type="entry name" value="SNase_OB-fold_sf"/>
</dbReference>
<name>A0A382EDT3_9ZZZZ</name>
<evidence type="ECO:0000259" key="1">
    <source>
        <dbReference type="PROSITE" id="PS50830"/>
    </source>
</evidence>
<organism evidence="2">
    <name type="scientific">marine metagenome</name>
    <dbReference type="NCBI Taxonomy" id="408172"/>
    <lineage>
        <taxon>unclassified sequences</taxon>
        <taxon>metagenomes</taxon>
        <taxon>ecological metagenomes</taxon>
    </lineage>
</organism>
<dbReference type="SMART" id="SM00318">
    <property type="entry name" value="SNc"/>
    <property type="match status" value="1"/>
</dbReference>
<feature type="non-terminal residue" evidence="2">
    <location>
        <position position="1"/>
    </location>
</feature>
<protein>
    <recommendedName>
        <fullName evidence="1">TNase-like domain-containing protein</fullName>
    </recommendedName>
</protein>